<evidence type="ECO:0000259" key="1">
    <source>
        <dbReference type="Pfam" id="PF13529"/>
    </source>
</evidence>
<accession>V6IUQ9</accession>
<dbReference type="STRING" id="1395513.P343_14415"/>
<reference evidence="2 3" key="1">
    <citation type="journal article" date="2013" name="Genome Announc.">
        <title>Genome Sequence of Sporolactobacillus laevolacticus DSM442, an Efficient Polymer-Grade D-Lactate Producer from Agricultural Waste Cottonseed as a Nitrogen Source.</title>
        <authorList>
            <person name="Wang H."/>
            <person name="Wang L."/>
            <person name="Ju J."/>
            <person name="Yu B."/>
            <person name="Ma Y."/>
        </authorList>
    </citation>
    <scope>NUCLEOTIDE SEQUENCE [LARGE SCALE GENOMIC DNA]</scope>
    <source>
        <strain evidence="2 3">DSM 442</strain>
    </source>
</reference>
<keyword evidence="3" id="KW-1185">Reference proteome</keyword>
<dbReference type="PANTHER" id="PTHR37806">
    <property type="entry name" value="LMO0724 PROTEIN"/>
    <property type="match status" value="1"/>
</dbReference>
<protein>
    <submittedName>
        <fullName evidence="2">S-layer protein</fullName>
    </submittedName>
</protein>
<evidence type="ECO:0000313" key="2">
    <source>
        <dbReference type="EMBL" id="EST10792.1"/>
    </source>
</evidence>
<dbReference type="PATRIC" id="fig|1395513.3.peg.2926"/>
<dbReference type="EMBL" id="AWTC01000016">
    <property type="protein sequence ID" value="EST10792.1"/>
    <property type="molecule type" value="Genomic_DNA"/>
</dbReference>
<proteinExistence type="predicted"/>
<dbReference type="InterPro" id="IPR016997">
    <property type="entry name" value="UCP032442"/>
</dbReference>
<dbReference type="Proteomes" id="UP000018296">
    <property type="component" value="Unassembled WGS sequence"/>
</dbReference>
<dbReference type="Pfam" id="PF13529">
    <property type="entry name" value="Peptidase_C39_2"/>
    <property type="match status" value="1"/>
</dbReference>
<dbReference type="eggNOG" id="COG4990">
    <property type="taxonomic scope" value="Bacteria"/>
</dbReference>
<evidence type="ECO:0000313" key="3">
    <source>
        <dbReference type="Proteomes" id="UP000018296"/>
    </source>
</evidence>
<dbReference type="PIRSF" id="PIRSF032442">
    <property type="entry name" value="UCP032442"/>
    <property type="match status" value="1"/>
</dbReference>
<gene>
    <name evidence="2" type="ORF">P343_14415</name>
</gene>
<dbReference type="RefSeq" id="WP_023511111.1">
    <property type="nucleotide sequence ID" value="NZ_AWTC01000016.1"/>
</dbReference>
<comment type="caution">
    <text evidence="2">The sequence shown here is derived from an EMBL/GenBank/DDBJ whole genome shotgun (WGS) entry which is preliminary data.</text>
</comment>
<dbReference type="InterPro" id="IPR039564">
    <property type="entry name" value="Peptidase_C39-like"/>
</dbReference>
<dbReference type="PANTHER" id="PTHR37806:SF1">
    <property type="entry name" value="PEPTIDASE C39-LIKE DOMAIN-CONTAINING PROTEIN"/>
    <property type="match status" value="1"/>
</dbReference>
<feature type="domain" description="Peptidase C39-like" evidence="1">
    <location>
        <begin position="13"/>
        <end position="173"/>
    </location>
</feature>
<dbReference type="Gene3D" id="3.90.70.10">
    <property type="entry name" value="Cysteine proteinases"/>
    <property type="match status" value="1"/>
</dbReference>
<name>V6IUQ9_9BACL</name>
<sequence>MTENQHSNTAKLLDVPLIKQRPELPTGCEAVALTMALHYYGVNVDKKTVVDQMPLDTTPENRNPDGTVNTWGDPEVGFIGDPYGNGITINPNPLKQVLDQYRSGGIALYGKDFSVIQDYVVSGKPVLVWFTISHEMPTPRFWETPAGKKISSPRPLHCIVVTGSDNNYVYFNDCESTELSGKDVKVEKDKFIQIYNAMGQRALVVS</sequence>
<dbReference type="AlphaFoldDB" id="V6IUQ9"/>
<dbReference type="OrthoDB" id="1164310at2"/>
<organism evidence="2 3">
    <name type="scientific">Sporolactobacillus laevolacticus DSM 442</name>
    <dbReference type="NCBI Taxonomy" id="1395513"/>
    <lineage>
        <taxon>Bacteria</taxon>
        <taxon>Bacillati</taxon>
        <taxon>Bacillota</taxon>
        <taxon>Bacilli</taxon>
        <taxon>Bacillales</taxon>
        <taxon>Sporolactobacillaceae</taxon>
        <taxon>Sporolactobacillus</taxon>
    </lineage>
</organism>